<evidence type="ECO:0000256" key="1">
    <source>
        <dbReference type="SAM" id="Phobius"/>
    </source>
</evidence>
<evidence type="ECO:0000313" key="2">
    <source>
        <dbReference type="EMBL" id="MFD0976984.1"/>
    </source>
</evidence>
<proteinExistence type="predicted"/>
<feature type="transmembrane region" description="Helical" evidence="1">
    <location>
        <begin position="9"/>
        <end position="29"/>
    </location>
</feature>
<gene>
    <name evidence="2" type="ORF">ACFQ1G_09285</name>
</gene>
<dbReference type="Proteomes" id="UP001597100">
    <property type="component" value="Unassembled WGS sequence"/>
</dbReference>
<evidence type="ECO:0000313" key="3">
    <source>
        <dbReference type="Proteomes" id="UP001597100"/>
    </source>
</evidence>
<reference evidence="3" key="1">
    <citation type="journal article" date="2019" name="Int. J. Syst. Evol. Microbiol.">
        <title>The Global Catalogue of Microorganisms (GCM) 10K type strain sequencing project: providing services to taxonomists for standard genome sequencing and annotation.</title>
        <authorList>
            <consortium name="The Broad Institute Genomics Platform"/>
            <consortium name="The Broad Institute Genome Sequencing Center for Infectious Disease"/>
            <person name="Wu L."/>
            <person name="Ma J."/>
        </authorList>
    </citation>
    <scope>NUCLEOTIDE SEQUENCE [LARGE SCALE GENOMIC DNA]</scope>
    <source>
        <strain evidence="3">CCUG 60898</strain>
    </source>
</reference>
<sequence length="185" mass="21430">MTKKDFFRILIKLFGIYALILSLFTYIPSNISYITYQFEPINLIYVFGFTALIIGVYILLIRQTDRIINLLKIDKGFDDERIILGELNAVKILQLGLIIIGGFLIIDYLPNFLNYTFLAFKGQVSPSGLNYMEQVQFGSPTDYLNWFVSGFNLILGYLLLTNYLRIAKWLNRKDKNVGQQRLTSK</sequence>
<feature type="transmembrane region" description="Helical" evidence="1">
    <location>
        <begin position="41"/>
        <end position="61"/>
    </location>
</feature>
<name>A0ABW3IG09_9FLAO</name>
<keyword evidence="1" id="KW-0812">Transmembrane</keyword>
<protein>
    <submittedName>
        <fullName evidence="2">Uncharacterized protein</fullName>
    </submittedName>
</protein>
<accession>A0ABW3IG09</accession>
<feature type="transmembrane region" description="Helical" evidence="1">
    <location>
        <begin position="143"/>
        <end position="164"/>
    </location>
</feature>
<keyword evidence="1" id="KW-1133">Transmembrane helix</keyword>
<keyword evidence="3" id="KW-1185">Reference proteome</keyword>
<comment type="caution">
    <text evidence="2">The sequence shown here is derived from an EMBL/GenBank/DDBJ whole genome shotgun (WGS) entry which is preliminary data.</text>
</comment>
<organism evidence="2 3">
    <name type="scientific">Salinimicrobium gaetbulicola</name>
    <dbReference type="NCBI Taxonomy" id="999702"/>
    <lineage>
        <taxon>Bacteria</taxon>
        <taxon>Pseudomonadati</taxon>
        <taxon>Bacteroidota</taxon>
        <taxon>Flavobacteriia</taxon>
        <taxon>Flavobacteriales</taxon>
        <taxon>Flavobacteriaceae</taxon>
        <taxon>Salinimicrobium</taxon>
    </lineage>
</organism>
<feature type="transmembrane region" description="Helical" evidence="1">
    <location>
        <begin position="82"/>
        <end position="106"/>
    </location>
</feature>
<dbReference type="RefSeq" id="WP_380738881.1">
    <property type="nucleotide sequence ID" value="NZ_JBHTJP010000035.1"/>
</dbReference>
<keyword evidence="1" id="KW-0472">Membrane</keyword>
<dbReference type="EMBL" id="JBHTJP010000035">
    <property type="protein sequence ID" value="MFD0976984.1"/>
    <property type="molecule type" value="Genomic_DNA"/>
</dbReference>